<comment type="caution">
    <text evidence="2">The sequence shown here is derived from an EMBL/GenBank/DDBJ whole genome shotgun (WGS) entry which is preliminary data.</text>
</comment>
<protein>
    <submittedName>
        <fullName evidence="2">Transposon Ty3-G Gag-Pol polyprotein</fullName>
    </submittedName>
</protein>
<accession>A0AAW2V2I8</accession>
<reference evidence="2" key="1">
    <citation type="submission" date="2020-06" db="EMBL/GenBank/DDBJ databases">
        <authorList>
            <person name="Li T."/>
            <person name="Hu X."/>
            <person name="Zhang T."/>
            <person name="Song X."/>
            <person name="Zhang H."/>
            <person name="Dai N."/>
            <person name="Sheng W."/>
            <person name="Hou X."/>
            <person name="Wei L."/>
        </authorList>
    </citation>
    <scope>NUCLEOTIDE SEQUENCE</scope>
    <source>
        <strain evidence="2">G02</strain>
        <tissue evidence="2">Leaf</tissue>
    </source>
</reference>
<dbReference type="InterPro" id="IPR043128">
    <property type="entry name" value="Rev_trsase/Diguanyl_cyclase"/>
</dbReference>
<dbReference type="InterPro" id="IPR000477">
    <property type="entry name" value="RT_dom"/>
</dbReference>
<dbReference type="PANTHER" id="PTHR24559">
    <property type="entry name" value="TRANSPOSON TY3-I GAG-POL POLYPROTEIN"/>
    <property type="match status" value="1"/>
</dbReference>
<dbReference type="Gene3D" id="3.10.10.10">
    <property type="entry name" value="HIV Type 1 Reverse Transcriptase, subunit A, domain 1"/>
    <property type="match status" value="1"/>
</dbReference>
<dbReference type="PANTHER" id="PTHR24559:SF430">
    <property type="entry name" value="RNA-DIRECTED DNA POLYMERASE"/>
    <property type="match status" value="1"/>
</dbReference>
<proteinExistence type="predicted"/>
<gene>
    <name evidence="2" type="ORF">Sradi_0874500</name>
</gene>
<dbReference type="InterPro" id="IPR053134">
    <property type="entry name" value="RNA-dir_DNA_polymerase"/>
</dbReference>
<dbReference type="Pfam" id="PF00078">
    <property type="entry name" value="RVT_1"/>
    <property type="match status" value="1"/>
</dbReference>
<dbReference type="SUPFAM" id="SSF56672">
    <property type="entry name" value="DNA/RNA polymerases"/>
    <property type="match status" value="1"/>
</dbReference>
<name>A0AAW2V2I8_SESRA</name>
<dbReference type="EMBL" id="JACGWJ010000004">
    <property type="protein sequence ID" value="KAL0423397.1"/>
    <property type="molecule type" value="Genomic_DNA"/>
</dbReference>
<dbReference type="Gene3D" id="3.30.70.270">
    <property type="match status" value="1"/>
</dbReference>
<dbReference type="InterPro" id="IPR043502">
    <property type="entry name" value="DNA/RNA_pol_sf"/>
</dbReference>
<organism evidence="2">
    <name type="scientific">Sesamum radiatum</name>
    <name type="common">Black benniseed</name>
    <dbReference type="NCBI Taxonomy" id="300843"/>
    <lineage>
        <taxon>Eukaryota</taxon>
        <taxon>Viridiplantae</taxon>
        <taxon>Streptophyta</taxon>
        <taxon>Embryophyta</taxon>
        <taxon>Tracheophyta</taxon>
        <taxon>Spermatophyta</taxon>
        <taxon>Magnoliopsida</taxon>
        <taxon>eudicotyledons</taxon>
        <taxon>Gunneridae</taxon>
        <taxon>Pentapetalae</taxon>
        <taxon>asterids</taxon>
        <taxon>lamiids</taxon>
        <taxon>Lamiales</taxon>
        <taxon>Pedaliaceae</taxon>
        <taxon>Sesamum</taxon>
    </lineage>
</organism>
<dbReference type="AlphaFoldDB" id="A0AAW2V2I8"/>
<sequence length="128" mass="14544">MFGVERNQAIKKEVEKLLKAKYMQSMQYPEWLANVVLVPKPNGKWCLCIDFTDFHKACPKDPFPLQRINVLDDSTSGCEMLSFLDAYKGYNQISLAPKDQENASFVTDQGVFCYNVMPFGLKNAGATY</sequence>
<evidence type="ECO:0000259" key="1">
    <source>
        <dbReference type="Pfam" id="PF00078"/>
    </source>
</evidence>
<evidence type="ECO:0000313" key="2">
    <source>
        <dbReference type="EMBL" id="KAL0423397.1"/>
    </source>
</evidence>
<feature type="domain" description="Reverse transcriptase" evidence="1">
    <location>
        <begin position="38"/>
        <end position="127"/>
    </location>
</feature>
<reference evidence="2" key="2">
    <citation type="journal article" date="2024" name="Plant">
        <title>Genomic evolution and insights into agronomic trait innovations of Sesamum species.</title>
        <authorList>
            <person name="Miao H."/>
            <person name="Wang L."/>
            <person name="Qu L."/>
            <person name="Liu H."/>
            <person name="Sun Y."/>
            <person name="Le M."/>
            <person name="Wang Q."/>
            <person name="Wei S."/>
            <person name="Zheng Y."/>
            <person name="Lin W."/>
            <person name="Duan Y."/>
            <person name="Cao H."/>
            <person name="Xiong S."/>
            <person name="Wang X."/>
            <person name="Wei L."/>
            <person name="Li C."/>
            <person name="Ma Q."/>
            <person name="Ju M."/>
            <person name="Zhao R."/>
            <person name="Li G."/>
            <person name="Mu C."/>
            <person name="Tian Q."/>
            <person name="Mei H."/>
            <person name="Zhang T."/>
            <person name="Gao T."/>
            <person name="Zhang H."/>
        </authorList>
    </citation>
    <scope>NUCLEOTIDE SEQUENCE</scope>
    <source>
        <strain evidence="2">G02</strain>
    </source>
</reference>
<dbReference type="CDD" id="cd01647">
    <property type="entry name" value="RT_LTR"/>
    <property type="match status" value="1"/>
</dbReference>